<evidence type="ECO:0008006" key="4">
    <source>
        <dbReference type="Google" id="ProtNLM"/>
    </source>
</evidence>
<evidence type="ECO:0000313" key="3">
    <source>
        <dbReference type="Proteomes" id="UP000197003"/>
    </source>
</evidence>
<name>A0A1Z3N8P3_BDEBC</name>
<gene>
    <name evidence="2" type="ORF">B9G79_09790</name>
</gene>
<accession>A0A1Z3N8P3</accession>
<sequence>MHFKPLIGAIVTLIIGVTASAAPTEKTQDLLTRTSDTALTVRGELSKNVYRQEPYQDNYTEKVPYQAEETYYVDVPYQTTETYYEQVPYTERVSYTDYEEYWDSEYQCRNVTKYRQECSNERLCEPGGRTCQPITECGTNARGERICKTRNECTDGPRVCRDVPSCRQVPYTDRECGYERVRKTRTVTKWRDEVRYRQEQRTRTVTKYRSEARTRTVTKYRDEVRCCVTRYRDVFDHQYTQPVAVIFPQEAALLAGEKETVQVVLRGTEAAPEVQIKVNSSIFAYEIAEVRQDGREKVFVLKTSPKWNETNAGTKTVVGLKLQFNKGQGQILFTETVAAPRVTSVYTLEVRDQQSQAVLFEQRLQSTEAKAFAVAAPGLAREGKYTVQLHVERHGANIASGALSFDQTVSYEKKELDQDEVQSLKSSALVQLVRIDGAGAERVVIIRDQTAALEEVQSQYKLVVWKKLSSGKLEWLAEKNFTREAITLANGELGIALKAIPVNPAAGTKLYMDLVVRRDSAQYLGSQKVQFIVNKTF</sequence>
<dbReference type="EMBL" id="CP020946">
    <property type="protein sequence ID" value="ASD63842.1"/>
    <property type="molecule type" value="Genomic_DNA"/>
</dbReference>
<feature type="signal peptide" evidence="1">
    <location>
        <begin position="1"/>
        <end position="21"/>
    </location>
</feature>
<protein>
    <recommendedName>
        <fullName evidence="4">Bdellovibrio beta-sandwich domain-containing protein</fullName>
    </recommendedName>
</protein>
<dbReference type="Proteomes" id="UP000197003">
    <property type="component" value="Chromosome"/>
</dbReference>
<proteinExistence type="predicted"/>
<organism evidence="2 3">
    <name type="scientific">Bdellovibrio bacteriovorus</name>
    <dbReference type="NCBI Taxonomy" id="959"/>
    <lineage>
        <taxon>Bacteria</taxon>
        <taxon>Pseudomonadati</taxon>
        <taxon>Bdellovibrionota</taxon>
        <taxon>Bdellovibrionia</taxon>
        <taxon>Bdellovibrionales</taxon>
        <taxon>Pseudobdellovibrionaceae</taxon>
        <taxon>Bdellovibrio</taxon>
    </lineage>
</organism>
<dbReference type="OrthoDB" id="5287707at2"/>
<dbReference type="AlphaFoldDB" id="A0A1Z3N8P3"/>
<reference evidence="2 3" key="1">
    <citation type="submission" date="2017-04" db="EMBL/GenBank/DDBJ databases">
        <title>Whole genome sequence of Bdellovibrio bacteriovorus strain SSB218315.</title>
        <authorList>
            <person name="Oyedara O."/>
            <person name="Rodriguez-Perez M.A."/>
        </authorList>
    </citation>
    <scope>NUCLEOTIDE SEQUENCE [LARGE SCALE GENOMIC DNA]</scope>
    <source>
        <strain evidence="2 3">SSB218315</strain>
    </source>
</reference>
<evidence type="ECO:0000313" key="2">
    <source>
        <dbReference type="EMBL" id="ASD63842.1"/>
    </source>
</evidence>
<dbReference type="RefSeq" id="WP_088565352.1">
    <property type="nucleotide sequence ID" value="NZ_CP020946.1"/>
</dbReference>
<feature type="chain" id="PRO_5012554641" description="Bdellovibrio beta-sandwich domain-containing protein" evidence="1">
    <location>
        <begin position="22"/>
        <end position="537"/>
    </location>
</feature>
<evidence type="ECO:0000256" key="1">
    <source>
        <dbReference type="SAM" id="SignalP"/>
    </source>
</evidence>
<keyword evidence="1" id="KW-0732">Signal</keyword>